<dbReference type="InterPro" id="IPR039761">
    <property type="entry name" value="Bms1/Tsr1"/>
</dbReference>
<dbReference type="PANTHER" id="PTHR12858">
    <property type="entry name" value="RIBOSOME BIOGENESIS PROTEIN"/>
    <property type="match status" value="1"/>
</dbReference>
<feature type="domain" description="Ribosome biogenesis protein BMS1/TSR1 C-terminal" evidence="1">
    <location>
        <begin position="1"/>
        <end position="216"/>
    </location>
</feature>
<accession>U3PF21</accession>
<dbReference type="PANTHER" id="PTHR12858:SF1">
    <property type="entry name" value="PRE-RRNA-PROCESSING PROTEIN TSR1 HOMOLOG"/>
    <property type="match status" value="1"/>
</dbReference>
<feature type="non-terminal residue" evidence="2">
    <location>
        <position position="1"/>
    </location>
</feature>
<dbReference type="GO" id="GO:0030688">
    <property type="term" value="C:preribosome, small subunit precursor"/>
    <property type="evidence" value="ECO:0007669"/>
    <property type="project" value="TreeGrafter"/>
</dbReference>
<dbReference type="GO" id="GO:0003924">
    <property type="term" value="F:GTPase activity"/>
    <property type="evidence" value="ECO:0007669"/>
    <property type="project" value="TreeGrafter"/>
</dbReference>
<dbReference type="GO" id="GO:0034511">
    <property type="term" value="F:U3 snoRNA binding"/>
    <property type="evidence" value="ECO:0007669"/>
    <property type="project" value="TreeGrafter"/>
</dbReference>
<dbReference type="GO" id="GO:0005525">
    <property type="term" value="F:GTP binding"/>
    <property type="evidence" value="ECO:0007669"/>
    <property type="project" value="TreeGrafter"/>
</dbReference>
<proteinExistence type="predicted"/>
<gene>
    <name evidence="2" type="primary">TSR1</name>
</gene>
<evidence type="ECO:0000313" key="2">
    <source>
        <dbReference type="EMBL" id="AGW45701.1"/>
    </source>
</evidence>
<dbReference type="GO" id="GO:0000462">
    <property type="term" value="P:maturation of SSU-rRNA from tricistronic rRNA transcript (SSU-rRNA, 5.8S rRNA, LSU-rRNA)"/>
    <property type="evidence" value="ECO:0007669"/>
    <property type="project" value="TreeGrafter"/>
</dbReference>
<dbReference type="AlphaFoldDB" id="U3PF21"/>
<reference evidence="2" key="1">
    <citation type="journal article" date="2013" name="Persoonia">
        <title>Examining new phylogenetic markers to uncover the evolutionary history of early-diverging fungi: comparing MCM7, TSR1 and rRNA genes for single- and multi-gene analyses of the Kickxellomycotina.</title>
        <authorList>
            <person name="Tretter E.D."/>
            <person name="Johnson E.M."/>
            <person name="Wang Y."/>
            <person name="Kandel P."/>
            <person name="White M.M."/>
        </authorList>
    </citation>
    <scope>NUCLEOTIDE SEQUENCE</scope>
    <source>
        <strain evidence="2">DUH0008925</strain>
    </source>
</reference>
<dbReference type="SMART" id="SM01362">
    <property type="entry name" value="DUF663"/>
    <property type="match status" value="1"/>
</dbReference>
<protein>
    <submittedName>
        <fullName evidence="2">Ribosome biogenesis protein TSR1</fullName>
    </submittedName>
</protein>
<name>U3PF21_9FUNG</name>
<sequence>WDPNENLPVHYGRLFQLPQFRSTRLHVIQHQSKAPIPAGTHVTLELENVPNTVQDKPPTWIVALLPFEHHYAEMHYQVTTKRKVVSKQPLRMQVGFRTFHLDQPLFCEAGTQPNACTRYLRRVAEKSTCGMTALCPITLLGPVLLFDGAGLVASGAIANPPRLVLKRVCLTGRPFKIHRKTAVIRWMFCNAPDVLWFRPVQLHTKLGRVGHIRESVG</sequence>
<organism evidence="2">
    <name type="scientific">Coelomomyces stegomyiae</name>
    <dbReference type="NCBI Taxonomy" id="143960"/>
    <lineage>
        <taxon>Eukaryota</taxon>
        <taxon>Fungi</taxon>
        <taxon>Fungi incertae sedis</taxon>
        <taxon>Blastocladiomycota</taxon>
        <taxon>Blastocladiomycetes</taxon>
        <taxon>Blastocladiales</taxon>
        <taxon>Coelomomycetaceae</taxon>
        <taxon>Coelomomyces</taxon>
    </lineage>
</organism>
<evidence type="ECO:0000259" key="1">
    <source>
        <dbReference type="SMART" id="SM01362"/>
    </source>
</evidence>
<dbReference type="Pfam" id="PF04950">
    <property type="entry name" value="RIBIOP_C"/>
    <property type="match status" value="1"/>
</dbReference>
<feature type="non-terminal residue" evidence="2">
    <location>
        <position position="217"/>
    </location>
</feature>
<dbReference type="EMBL" id="KC297630">
    <property type="protein sequence ID" value="AGW45701.1"/>
    <property type="molecule type" value="Genomic_DNA"/>
</dbReference>
<dbReference type="InterPro" id="IPR007034">
    <property type="entry name" value="BMS1_TSR1_C"/>
</dbReference>
<dbReference type="GO" id="GO:0000479">
    <property type="term" value="P:endonucleolytic cleavage of tricistronic rRNA transcript (SSU-rRNA, 5.8S rRNA, LSU-rRNA)"/>
    <property type="evidence" value="ECO:0007669"/>
    <property type="project" value="TreeGrafter"/>
</dbReference>